<dbReference type="RefSeq" id="WP_221303240.1">
    <property type="nucleotide sequence ID" value="NZ_JACHHN010000008.1"/>
</dbReference>
<name>A0A840RL71_9NEIS</name>
<proteinExistence type="predicted"/>
<evidence type="ECO:0000259" key="1">
    <source>
        <dbReference type="Pfam" id="PF14534"/>
    </source>
</evidence>
<dbReference type="InterPro" id="IPR027843">
    <property type="entry name" value="DUF4440"/>
</dbReference>
<gene>
    <name evidence="2" type="ORF">HNQ50_003625</name>
</gene>
<evidence type="ECO:0000313" key="3">
    <source>
        <dbReference type="Proteomes" id="UP000543030"/>
    </source>
</evidence>
<dbReference type="AlphaFoldDB" id="A0A840RL71"/>
<dbReference type="Pfam" id="PF14534">
    <property type="entry name" value="DUF4440"/>
    <property type="match status" value="1"/>
</dbReference>
<dbReference type="EMBL" id="JACHHN010000008">
    <property type="protein sequence ID" value="MBB5192871.1"/>
    <property type="molecule type" value="Genomic_DNA"/>
</dbReference>
<keyword evidence="3" id="KW-1185">Reference proteome</keyword>
<protein>
    <submittedName>
        <fullName evidence="2">Uncharacterized protein (TIGR02246 family)</fullName>
    </submittedName>
</protein>
<dbReference type="Gene3D" id="3.10.450.50">
    <property type="match status" value="1"/>
</dbReference>
<dbReference type="NCBIfam" id="TIGR02246">
    <property type="entry name" value="SgcJ/EcaC family oxidoreductase"/>
    <property type="match status" value="1"/>
</dbReference>
<dbReference type="InterPro" id="IPR011944">
    <property type="entry name" value="Steroid_delta5-4_isomerase"/>
</dbReference>
<feature type="domain" description="DUF4440" evidence="1">
    <location>
        <begin position="9"/>
        <end position="118"/>
    </location>
</feature>
<dbReference type="InterPro" id="IPR032710">
    <property type="entry name" value="NTF2-like_dom_sf"/>
</dbReference>
<evidence type="ECO:0000313" key="2">
    <source>
        <dbReference type="EMBL" id="MBB5192871.1"/>
    </source>
</evidence>
<reference evidence="2 3" key="1">
    <citation type="submission" date="2020-08" db="EMBL/GenBank/DDBJ databases">
        <title>Genomic Encyclopedia of Type Strains, Phase IV (KMG-IV): sequencing the most valuable type-strain genomes for metagenomic binning, comparative biology and taxonomic classification.</title>
        <authorList>
            <person name="Goeker M."/>
        </authorList>
    </citation>
    <scope>NUCLEOTIDE SEQUENCE [LARGE SCALE GENOMIC DNA]</scope>
    <source>
        <strain evidence="2 3">DSM 18233</strain>
    </source>
</reference>
<dbReference type="SUPFAM" id="SSF54427">
    <property type="entry name" value="NTF2-like"/>
    <property type="match status" value="1"/>
</dbReference>
<organism evidence="2 3">
    <name type="scientific">Silvimonas terrae</name>
    <dbReference type="NCBI Taxonomy" id="300266"/>
    <lineage>
        <taxon>Bacteria</taxon>
        <taxon>Pseudomonadati</taxon>
        <taxon>Pseudomonadota</taxon>
        <taxon>Betaproteobacteria</taxon>
        <taxon>Neisseriales</taxon>
        <taxon>Chitinibacteraceae</taxon>
        <taxon>Silvimonas</taxon>
    </lineage>
</organism>
<sequence>MIEADETAIRNLCARWLSATAAGDHAAVLELMTDDVVFITPGRPPMMGKAAFAALQPPAGVRIAAVQEIAEVVICADLAFSRSHLQVTVSSPQLAQPVSRSGHTLTVYQRQADGQWRVLRDANTLLLDAASGAPLQA</sequence>
<comment type="caution">
    <text evidence="2">The sequence shown here is derived from an EMBL/GenBank/DDBJ whole genome shotgun (WGS) entry which is preliminary data.</text>
</comment>
<accession>A0A840RL71</accession>
<dbReference type="Proteomes" id="UP000543030">
    <property type="component" value="Unassembled WGS sequence"/>
</dbReference>